<dbReference type="EMBL" id="CAJNOL010000840">
    <property type="protein sequence ID" value="CAF1215893.1"/>
    <property type="molecule type" value="Genomic_DNA"/>
</dbReference>
<feature type="transmembrane region" description="Helical" evidence="1">
    <location>
        <begin position="38"/>
        <end position="58"/>
    </location>
</feature>
<keyword evidence="1" id="KW-0472">Membrane</keyword>
<evidence type="ECO:0000313" key="3">
    <source>
        <dbReference type="EMBL" id="CAF0967879.1"/>
    </source>
</evidence>
<comment type="caution">
    <text evidence="4">The sequence shown here is derived from an EMBL/GenBank/DDBJ whole genome shotgun (WGS) entry which is preliminary data.</text>
</comment>
<accession>A0A814XFS7</accession>
<feature type="transmembrane region" description="Helical" evidence="1">
    <location>
        <begin position="67"/>
        <end position="84"/>
    </location>
</feature>
<feature type="transmembrane region" description="Helical" evidence="1">
    <location>
        <begin position="207"/>
        <end position="233"/>
    </location>
</feature>
<reference evidence="4" key="1">
    <citation type="submission" date="2021-02" db="EMBL/GenBank/DDBJ databases">
        <authorList>
            <person name="Nowell W R."/>
        </authorList>
    </citation>
    <scope>NUCLEOTIDE SEQUENCE</scope>
</reference>
<dbReference type="EMBL" id="CAJNOH010000206">
    <property type="protein sequence ID" value="CAF0944577.1"/>
    <property type="molecule type" value="Genomic_DNA"/>
</dbReference>
<evidence type="ECO:0000313" key="5">
    <source>
        <dbReference type="EMBL" id="CAF4010375.1"/>
    </source>
</evidence>
<name>A0A814XFS7_9BILA</name>
<proteinExistence type="predicted"/>
<feature type="transmembrane region" description="Helical" evidence="1">
    <location>
        <begin position="300"/>
        <end position="318"/>
    </location>
</feature>
<keyword evidence="6" id="KW-1185">Reference proteome</keyword>
<dbReference type="EMBL" id="CAJOBD010004840">
    <property type="protein sequence ID" value="CAF4010375.1"/>
    <property type="molecule type" value="Genomic_DNA"/>
</dbReference>
<organism evidence="4 6">
    <name type="scientific">Rotaria sordida</name>
    <dbReference type="NCBI Taxonomy" id="392033"/>
    <lineage>
        <taxon>Eukaryota</taxon>
        <taxon>Metazoa</taxon>
        <taxon>Spiralia</taxon>
        <taxon>Gnathifera</taxon>
        <taxon>Rotifera</taxon>
        <taxon>Eurotatoria</taxon>
        <taxon>Bdelloidea</taxon>
        <taxon>Philodinida</taxon>
        <taxon>Philodinidae</taxon>
        <taxon>Rotaria</taxon>
    </lineage>
</organism>
<feature type="transmembrane region" description="Helical" evidence="1">
    <location>
        <begin position="245"/>
        <end position="265"/>
    </location>
</feature>
<feature type="transmembrane region" description="Helical" evidence="1">
    <location>
        <begin position="277"/>
        <end position="294"/>
    </location>
</feature>
<protein>
    <submittedName>
        <fullName evidence="4">Uncharacterized protein</fullName>
    </submittedName>
</protein>
<evidence type="ECO:0000256" key="1">
    <source>
        <dbReference type="SAM" id="Phobius"/>
    </source>
</evidence>
<dbReference type="Proteomes" id="UP000663870">
    <property type="component" value="Unassembled WGS sequence"/>
</dbReference>
<feature type="transmembrane region" description="Helical" evidence="1">
    <location>
        <begin position="96"/>
        <end position="117"/>
    </location>
</feature>
<keyword evidence="1" id="KW-0812">Transmembrane</keyword>
<feature type="transmembrane region" description="Helical" evidence="1">
    <location>
        <begin position="160"/>
        <end position="180"/>
    </location>
</feature>
<gene>
    <name evidence="5" type="ORF">JBS370_LOCUS26803</name>
    <name evidence="4" type="ORF">JXQ802_LOCUS25182</name>
    <name evidence="2" type="ORF">PYM288_LOCUS11784</name>
    <name evidence="3" type="ORF">ZHD862_LOCUS10845</name>
</gene>
<dbReference type="AlphaFoldDB" id="A0A814XFS7"/>
<evidence type="ECO:0000313" key="2">
    <source>
        <dbReference type="EMBL" id="CAF0944577.1"/>
    </source>
</evidence>
<dbReference type="Proteomes" id="UP000663836">
    <property type="component" value="Unassembled WGS sequence"/>
</dbReference>
<evidence type="ECO:0000313" key="4">
    <source>
        <dbReference type="EMBL" id="CAF1215893.1"/>
    </source>
</evidence>
<keyword evidence="1" id="KW-1133">Transmembrane helix</keyword>
<dbReference type="Proteomes" id="UP000663864">
    <property type="component" value="Unassembled WGS sequence"/>
</dbReference>
<feature type="transmembrane region" description="Helical" evidence="1">
    <location>
        <begin position="137"/>
        <end position="154"/>
    </location>
</feature>
<evidence type="ECO:0000313" key="6">
    <source>
        <dbReference type="Proteomes" id="UP000663870"/>
    </source>
</evidence>
<dbReference type="Proteomes" id="UP000663854">
    <property type="component" value="Unassembled WGS sequence"/>
</dbReference>
<dbReference type="EMBL" id="CAJNOT010000396">
    <property type="protein sequence ID" value="CAF0967879.1"/>
    <property type="molecule type" value="Genomic_DNA"/>
</dbReference>
<sequence length="352" mass="42045">MSPSPPNANFGPRIDDISYVDALESSIPIANGPHIGDLLNIIFVKIIYFIKLIFHLFFQRKFILHRLIGLLYLLQYFFAFYLFFKNYDLFKSSFLIWSLPLTGFVQSLTAIYTFTFLSRTKRDAGYYSDRGTLSYPFIVENSFFASILLFQWLYYSNKFYPLFTSSIIIDNLFVFLPYIARQLWPKTSFRDSLYNSDKNKTEKNKKFFFIVTHITKCFYIWAKHYIGFFLNYIRFFNRVDTEDIYHIYLLLLFGAFATTISMFLHTLKFKGYLGPKLSFMIYMVSYLATFYSFIQIRNTFIMNIDLTIYVFIGLLLNFTRYQHAYQIFLMVLFNAHRDNMLPNDIKKYLFSS</sequence>